<evidence type="ECO:0000313" key="4">
    <source>
        <dbReference type="Proteomes" id="UP000054815"/>
    </source>
</evidence>
<dbReference type="AlphaFoldDB" id="A0A0V0XV43"/>
<evidence type="ECO:0000313" key="3">
    <source>
        <dbReference type="EMBL" id="KRX91714.1"/>
    </source>
</evidence>
<feature type="chain" id="PRO_5006872756" evidence="2">
    <location>
        <begin position="23"/>
        <end position="62"/>
    </location>
</feature>
<dbReference type="EMBL" id="JYDU01000130">
    <property type="protein sequence ID" value="KRX91714.1"/>
    <property type="molecule type" value="Genomic_DNA"/>
</dbReference>
<gene>
    <name evidence="3" type="ORF">T4E_3259</name>
</gene>
<reference evidence="3 4" key="1">
    <citation type="submission" date="2015-01" db="EMBL/GenBank/DDBJ databases">
        <title>Evolution of Trichinella species and genotypes.</title>
        <authorList>
            <person name="Korhonen P.K."/>
            <person name="Edoardo P."/>
            <person name="Giuseppe L.R."/>
            <person name="Gasser R.B."/>
        </authorList>
    </citation>
    <scope>NUCLEOTIDE SEQUENCE [LARGE SCALE GENOMIC DNA]</scope>
    <source>
        <strain evidence="3">ISS141</strain>
    </source>
</reference>
<comment type="caution">
    <text evidence="3">The sequence shown here is derived from an EMBL/GenBank/DDBJ whole genome shotgun (WGS) entry which is preliminary data.</text>
</comment>
<evidence type="ECO:0000256" key="1">
    <source>
        <dbReference type="SAM" id="MobiDB-lite"/>
    </source>
</evidence>
<name>A0A0V0XV43_TRIPS</name>
<feature type="region of interest" description="Disordered" evidence="1">
    <location>
        <begin position="34"/>
        <end position="62"/>
    </location>
</feature>
<feature type="compositionally biased region" description="Basic and acidic residues" evidence="1">
    <location>
        <begin position="53"/>
        <end position="62"/>
    </location>
</feature>
<proteinExistence type="predicted"/>
<protein>
    <submittedName>
        <fullName evidence="3">Uncharacterized protein</fullName>
    </submittedName>
</protein>
<dbReference type="Proteomes" id="UP000054815">
    <property type="component" value="Unassembled WGS sequence"/>
</dbReference>
<feature type="signal peptide" evidence="2">
    <location>
        <begin position="1"/>
        <end position="22"/>
    </location>
</feature>
<evidence type="ECO:0000256" key="2">
    <source>
        <dbReference type="SAM" id="SignalP"/>
    </source>
</evidence>
<accession>A0A0V0XV43</accession>
<keyword evidence="2" id="KW-0732">Signal</keyword>
<sequence length="62" mass="7022">MALSIFCFLIQLLFQILYMVYLNVTIDTQDEKVESSDNVSCKANTEGKATHKNLHENSGKQV</sequence>
<organism evidence="3 4">
    <name type="scientific">Trichinella pseudospiralis</name>
    <name type="common">Parasitic roundworm</name>
    <dbReference type="NCBI Taxonomy" id="6337"/>
    <lineage>
        <taxon>Eukaryota</taxon>
        <taxon>Metazoa</taxon>
        <taxon>Ecdysozoa</taxon>
        <taxon>Nematoda</taxon>
        <taxon>Enoplea</taxon>
        <taxon>Dorylaimia</taxon>
        <taxon>Trichinellida</taxon>
        <taxon>Trichinellidae</taxon>
        <taxon>Trichinella</taxon>
    </lineage>
</organism>